<gene>
    <name evidence="3" type="ORF">KIK155_LOCUS18584</name>
    <name evidence="4" type="ORF">TOA249_LOCUS8128</name>
</gene>
<dbReference type="Proteomes" id="UP000663838">
    <property type="component" value="Unassembled WGS sequence"/>
</dbReference>
<proteinExistence type="predicted"/>
<dbReference type="Proteomes" id="UP000663865">
    <property type="component" value="Unassembled WGS sequence"/>
</dbReference>
<keyword evidence="1" id="KW-0812">Transmembrane</keyword>
<evidence type="ECO:0000313" key="4">
    <source>
        <dbReference type="EMBL" id="CAF4564117.1"/>
    </source>
</evidence>
<feature type="signal peptide" evidence="2">
    <location>
        <begin position="1"/>
        <end position="27"/>
    </location>
</feature>
<evidence type="ECO:0000256" key="1">
    <source>
        <dbReference type="SAM" id="Phobius"/>
    </source>
</evidence>
<evidence type="ECO:0000313" key="5">
    <source>
        <dbReference type="Proteomes" id="UP000663838"/>
    </source>
</evidence>
<feature type="transmembrane region" description="Helical" evidence="1">
    <location>
        <begin position="386"/>
        <end position="409"/>
    </location>
</feature>
<protein>
    <submittedName>
        <fullName evidence="4">Uncharacterized protein</fullName>
    </submittedName>
</protein>
<feature type="chain" id="PRO_5036237688" evidence="2">
    <location>
        <begin position="28"/>
        <end position="474"/>
    </location>
</feature>
<keyword evidence="1" id="KW-1133">Transmembrane helix</keyword>
<sequence>MIVKKYFSTRILVSFVVVFTLVVCAQTQSLDEYAEDYIDDVTSTINTTLPSNLSTKMLNSSNRLTSLSSILSALSARYNTSLTKIKNNTNKVPSGNRSISLSFSSKSTKSENLSVNISSYVLVHDLVDQFNRYRNIDILSRIKQCNSNMKLSYMCETYSFDNHTHSLVRESNIRFQSLQHIYDSLIDRIIVQKLNAFCSKSQWCLGNLTKYNIRFTVDVFRQLGYSFCALEMCHHRLHVHVTTCPSITPANISRPTIALLPMLCTLYKEQQVWSSAECTDRLVYLLHILYAFWSQIETCYHIISSRSGGCTYECLVFDSTLREFDNKCGGNASFLTRVPELAWYHLINLQTKCRDKTIVTKAPLMSSATNFISSDAFSHRFNQQPAYGALFLVVIIFIVISFSLCLYFMSNNKYDSNTRNSDDGYEYTRLHNSTFELDTNTETIDMNSTLHRTIDQSQFDLDGNGRSLENHRLL</sequence>
<dbReference type="EMBL" id="CAJNYV010003263">
    <property type="protein sequence ID" value="CAF3553870.1"/>
    <property type="molecule type" value="Genomic_DNA"/>
</dbReference>
<evidence type="ECO:0000256" key="2">
    <source>
        <dbReference type="SAM" id="SignalP"/>
    </source>
</evidence>
<accession>A0A820ZLP1</accession>
<name>A0A820ZLP1_9BILA</name>
<organism evidence="4 5">
    <name type="scientific">Rotaria socialis</name>
    <dbReference type="NCBI Taxonomy" id="392032"/>
    <lineage>
        <taxon>Eukaryota</taxon>
        <taxon>Metazoa</taxon>
        <taxon>Spiralia</taxon>
        <taxon>Gnathifera</taxon>
        <taxon>Rotifera</taxon>
        <taxon>Eurotatoria</taxon>
        <taxon>Bdelloidea</taxon>
        <taxon>Philodinida</taxon>
        <taxon>Philodinidae</taxon>
        <taxon>Rotaria</taxon>
    </lineage>
</organism>
<evidence type="ECO:0000313" key="3">
    <source>
        <dbReference type="EMBL" id="CAF3553870.1"/>
    </source>
</evidence>
<keyword evidence="2" id="KW-0732">Signal</keyword>
<dbReference type="EMBL" id="CAJOBS010000380">
    <property type="protein sequence ID" value="CAF4564117.1"/>
    <property type="molecule type" value="Genomic_DNA"/>
</dbReference>
<keyword evidence="1" id="KW-0472">Membrane</keyword>
<dbReference type="AlphaFoldDB" id="A0A820ZLP1"/>
<comment type="caution">
    <text evidence="4">The sequence shown here is derived from an EMBL/GenBank/DDBJ whole genome shotgun (WGS) entry which is preliminary data.</text>
</comment>
<reference evidence="4" key="1">
    <citation type="submission" date="2021-02" db="EMBL/GenBank/DDBJ databases">
        <authorList>
            <person name="Nowell W R."/>
        </authorList>
    </citation>
    <scope>NUCLEOTIDE SEQUENCE</scope>
</reference>